<comment type="caution">
    <text evidence="7">The sequence shown here is derived from an EMBL/GenBank/DDBJ whole genome shotgun (WGS) entry which is preliminary data.</text>
</comment>
<keyword evidence="8" id="KW-1185">Reference proteome</keyword>
<evidence type="ECO:0000256" key="4">
    <source>
        <dbReference type="PROSITE-ProRule" id="PRU00042"/>
    </source>
</evidence>
<evidence type="ECO:0000313" key="8">
    <source>
        <dbReference type="Proteomes" id="UP000191518"/>
    </source>
</evidence>
<evidence type="ECO:0000256" key="3">
    <source>
        <dbReference type="PROSITE-ProRule" id="PRU00023"/>
    </source>
</evidence>
<feature type="region of interest" description="Disordered" evidence="5">
    <location>
        <begin position="319"/>
        <end position="339"/>
    </location>
</feature>
<feature type="repeat" description="ANK" evidence="3">
    <location>
        <begin position="491"/>
        <end position="523"/>
    </location>
</feature>
<dbReference type="InterPro" id="IPR002110">
    <property type="entry name" value="Ankyrin_rpt"/>
</dbReference>
<keyword evidence="4" id="KW-0479">Metal-binding</keyword>
<feature type="repeat" description="ANK" evidence="3">
    <location>
        <begin position="524"/>
        <end position="556"/>
    </location>
</feature>
<evidence type="ECO:0000259" key="6">
    <source>
        <dbReference type="PROSITE" id="PS50157"/>
    </source>
</evidence>
<evidence type="ECO:0000256" key="5">
    <source>
        <dbReference type="SAM" id="MobiDB-lite"/>
    </source>
</evidence>
<dbReference type="SUPFAM" id="SSF48403">
    <property type="entry name" value="Ankyrin repeat"/>
    <property type="match status" value="1"/>
</dbReference>
<dbReference type="Gene3D" id="1.25.40.20">
    <property type="entry name" value="Ankyrin repeat-containing domain"/>
    <property type="match status" value="2"/>
</dbReference>
<dbReference type="PANTHER" id="PTHR24166">
    <property type="entry name" value="ROLLING PEBBLES, ISOFORM B"/>
    <property type="match status" value="1"/>
</dbReference>
<feature type="compositionally biased region" description="Basic and acidic residues" evidence="5">
    <location>
        <begin position="319"/>
        <end position="333"/>
    </location>
</feature>
<dbReference type="PANTHER" id="PTHR24166:SF48">
    <property type="entry name" value="PROTEIN VAPYRIN"/>
    <property type="match status" value="1"/>
</dbReference>
<sequence length="674" mass="75503">MIPSFGFGVGDFVAVASLVWKISQALSDVSEDSKLYRELQLELSAFQGVFIQFQQAIVDGVVLPQDQVTRVKTILAQIERQTKNFNNHIEKFKDLAKSTEKDRAKKFVVFKKRVSWSLYGKKPIQQFREALRGYTAILTLTMHTLNSRAMQGLQHEMHNGAKQLKLHIDNTFQEPWDQKPIRFQDAIGRRYPVPLEICGTFEGFSDFLQHAFKNDPILKAIQQQSIWLFSPVPTESKTWILITTEDWESGLYPGMQLSMSIFDGRRAGQRLISDTLSDSPHETEVRLQTPLPLWASASFPEDARFRLRAPKQKTLLCQHEENSEPRDIEETKRSNPQALSVSYPCPNEIGCGKSFGRQEEFIEHLKPEIFDPESLESFPRPILQPGEFGPSCLRCGSWSEKPTQKAFEEAIKLQKSLTSSSHGLASCIAEMAIRGDLETRRFCGYCRGRWESSWDFPGEISPLHAAASNGLTKVVEMILRNGADINLQSFINSTPLHAAAYTGKESVVKLLLDKGAIVNARDKYNCTAIYLALKERHKNIVELLVSHGADIDGEALDIAMCYGQEDREDMVSLLLSPGANMNVRSEGYDDLLRLAASSGYIAIVQILLDRGANVNSQYEKQSTALWAAPLPTSHRLEAFLLLSDRGGSCETALMSASSSGHLEVVQLLIDKGAD</sequence>
<feature type="repeat" description="ANK" evidence="3">
    <location>
        <begin position="458"/>
        <end position="490"/>
    </location>
</feature>
<feature type="repeat" description="ANK" evidence="3">
    <location>
        <begin position="648"/>
        <end position="674"/>
    </location>
</feature>
<dbReference type="InterPro" id="IPR013087">
    <property type="entry name" value="Znf_C2H2_type"/>
</dbReference>
<dbReference type="PROSITE" id="PS50088">
    <property type="entry name" value="ANK_REPEAT"/>
    <property type="match status" value="5"/>
</dbReference>
<dbReference type="AlphaFoldDB" id="A0A1V6S3F6"/>
<dbReference type="STRING" id="29845.A0A1V6S3F6"/>
<dbReference type="Pfam" id="PF22893">
    <property type="entry name" value="ULD_2"/>
    <property type="match status" value="1"/>
</dbReference>
<gene>
    <name evidence="7" type="ORF">PENVUL_c010G06890</name>
</gene>
<feature type="non-terminal residue" evidence="7">
    <location>
        <position position="674"/>
    </location>
</feature>
<dbReference type="InterPro" id="IPR050889">
    <property type="entry name" value="Dendritic_Spine_Reg/Scaffold"/>
</dbReference>
<keyword evidence="2 3" id="KW-0040">ANK repeat</keyword>
<dbReference type="EMBL" id="MDYP01000010">
    <property type="protein sequence ID" value="OQE08259.1"/>
    <property type="molecule type" value="Genomic_DNA"/>
</dbReference>
<dbReference type="GO" id="GO:0008270">
    <property type="term" value="F:zinc ion binding"/>
    <property type="evidence" value="ECO:0007669"/>
    <property type="project" value="UniProtKB-KW"/>
</dbReference>
<protein>
    <recommendedName>
        <fullName evidence="6">C2H2-type domain-containing protein</fullName>
    </recommendedName>
</protein>
<evidence type="ECO:0000256" key="1">
    <source>
        <dbReference type="ARBA" id="ARBA00022737"/>
    </source>
</evidence>
<dbReference type="InterPro" id="IPR036770">
    <property type="entry name" value="Ankyrin_rpt-contain_sf"/>
</dbReference>
<feature type="repeat" description="ANK" evidence="3">
    <location>
        <begin position="592"/>
        <end position="619"/>
    </location>
</feature>
<dbReference type="PROSITE" id="PS50157">
    <property type="entry name" value="ZINC_FINGER_C2H2_2"/>
    <property type="match status" value="1"/>
</dbReference>
<proteinExistence type="predicted"/>
<dbReference type="Proteomes" id="UP000191518">
    <property type="component" value="Unassembled WGS sequence"/>
</dbReference>
<dbReference type="SMART" id="SM00248">
    <property type="entry name" value="ANK"/>
    <property type="match status" value="6"/>
</dbReference>
<dbReference type="Pfam" id="PF12796">
    <property type="entry name" value="Ank_2"/>
    <property type="match status" value="2"/>
</dbReference>
<accession>A0A1V6S3F6</accession>
<keyword evidence="4" id="KW-0862">Zinc</keyword>
<feature type="domain" description="C2H2-type" evidence="6">
    <location>
        <begin position="343"/>
        <end position="381"/>
    </location>
</feature>
<evidence type="ECO:0000256" key="2">
    <source>
        <dbReference type="ARBA" id="ARBA00023043"/>
    </source>
</evidence>
<dbReference type="InterPro" id="IPR054464">
    <property type="entry name" value="ULD_fung"/>
</dbReference>
<keyword evidence="4" id="KW-0863">Zinc-finger</keyword>
<keyword evidence="1" id="KW-0677">Repeat</keyword>
<dbReference type="PROSITE" id="PS50297">
    <property type="entry name" value="ANK_REP_REGION"/>
    <property type="match status" value="5"/>
</dbReference>
<reference evidence="8" key="1">
    <citation type="journal article" date="2017" name="Nat. Microbiol.">
        <title>Global analysis of biosynthetic gene clusters reveals vast potential of secondary metabolite production in Penicillium species.</title>
        <authorList>
            <person name="Nielsen J.C."/>
            <person name="Grijseels S."/>
            <person name="Prigent S."/>
            <person name="Ji B."/>
            <person name="Dainat J."/>
            <person name="Nielsen K.F."/>
            <person name="Frisvad J.C."/>
            <person name="Workman M."/>
            <person name="Nielsen J."/>
        </authorList>
    </citation>
    <scope>NUCLEOTIDE SEQUENCE [LARGE SCALE GENOMIC DNA]</scope>
    <source>
        <strain evidence="8">IBT 29486</strain>
    </source>
</reference>
<dbReference type="PRINTS" id="PR01415">
    <property type="entry name" value="ANKYRIN"/>
</dbReference>
<name>A0A1V6S3F6_9EURO</name>
<organism evidence="7 8">
    <name type="scientific">Penicillium vulpinum</name>
    <dbReference type="NCBI Taxonomy" id="29845"/>
    <lineage>
        <taxon>Eukaryota</taxon>
        <taxon>Fungi</taxon>
        <taxon>Dikarya</taxon>
        <taxon>Ascomycota</taxon>
        <taxon>Pezizomycotina</taxon>
        <taxon>Eurotiomycetes</taxon>
        <taxon>Eurotiomycetidae</taxon>
        <taxon>Eurotiales</taxon>
        <taxon>Aspergillaceae</taxon>
        <taxon>Penicillium</taxon>
    </lineage>
</organism>
<evidence type="ECO:0000313" key="7">
    <source>
        <dbReference type="EMBL" id="OQE08259.1"/>
    </source>
</evidence>